<evidence type="ECO:0000256" key="1">
    <source>
        <dbReference type="SAM" id="MobiDB-lite"/>
    </source>
</evidence>
<evidence type="ECO:0000256" key="2">
    <source>
        <dbReference type="SAM" id="Phobius"/>
    </source>
</evidence>
<dbReference type="OrthoDB" id="292134at2157"/>
<protein>
    <submittedName>
        <fullName evidence="6">Uncharacterized protein</fullName>
    </submittedName>
</protein>
<keyword evidence="2" id="KW-0812">Transmembrane</keyword>
<dbReference type="Proteomes" id="UP000823736">
    <property type="component" value="Unassembled WGS sequence"/>
</dbReference>
<dbReference type="InterPro" id="IPR058674">
    <property type="entry name" value="DUF8054_N"/>
</dbReference>
<reference evidence="6" key="1">
    <citation type="submission" date="2021-03" db="EMBL/GenBank/DDBJ databases">
        <title>Genomic Encyclopedia of Type Strains, Phase IV (KMG-IV): sequencing the most valuable type-strain genomes for metagenomic binning, comparative biology and taxonomic classification.</title>
        <authorList>
            <person name="Goeker M."/>
        </authorList>
    </citation>
    <scope>NUCLEOTIDE SEQUENCE</scope>
    <source>
        <strain evidence="6">DSM 26232</strain>
    </source>
</reference>
<keyword evidence="2" id="KW-1133">Transmembrane helix</keyword>
<keyword evidence="7" id="KW-1185">Reference proteome</keyword>
<dbReference type="EMBL" id="JAGGLC010000005">
    <property type="protein sequence ID" value="MBP1988055.1"/>
    <property type="molecule type" value="Genomic_DNA"/>
</dbReference>
<dbReference type="Pfam" id="PF26238">
    <property type="entry name" value="DUF8054_M"/>
    <property type="match status" value="1"/>
</dbReference>
<proteinExistence type="predicted"/>
<dbReference type="Pfam" id="PF26236">
    <property type="entry name" value="DUF8054_N"/>
    <property type="match status" value="1"/>
</dbReference>
<keyword evidence="2" id="KW-0472">Membrane</keyword>
<dbReference type="RefSeq" id="WP_209492401.1">
    <property type="nucleotide sequence ID" value="NZ_JAGGLC010000005.1"/>
</dbReference>
<organism evidence="6 7">
    <name type="scientific">Halolamina salifodinae</name>
    <dbReference type="NCBI Taxonomy" id="1202767"/>
    <lineage>
        <taxon>Archaea</taxon>
        <taxon>Methanobacteriati</taxon>
        <taxon>Methanobacteriota</taxon>
        <taxon>Stenosarchaea group</taxon>
        <taxon>Halobacteria</taxon>
        <taxon>Halobacteriales</taxon>
        <taxon>Haloferacaceae</taxon>
    </lineage>
</organism>
<feature type="domain" description="DUF8054" evidence="5">
    <location>
        <begin position="124"/>
        <end position="245"/>
    </location>
</feature>
<feature type="region of interest" description="Disordered" evidence="1">
    <location>
        <begin position="85"/>
        <end position="123"/>
    </location>
</feature>
<feature type="transmembrane region" description="Helical" evidence="2">
    <location>
        <begin position="44"/>
        <end position="63"/>
    </location>
</feature>
<dbReference type="AlphaFoldDB" id="A0A8T4H352"/>
<feature type="compositionally biased region" description="Basic and acidic residues" evidence="1">
    <location>
        <begin position="96"/>
        <end position="123"/>
    </location>
</feature>
<dbReference type="InterPro" id="IPR058775">
    <property type="entry name" value="DUF8054_M"/>
</dbReference>
<comment type="caution">
    <text evidence="6">The sequence shown here is derived from an EMBL/GenBank/DDBJ whole genome shotgun (WGS) entry which is preliminary data.</text>
</comment>
<evidence type="ECO:0000313" key="6">
    <source>
        <dbReference type="EMBL" id="MBP1988055.1"/>
    </source>
</evidence>
<feature type="domain" description="DUF8054" evidence="4">
    <location>
        <begin position="249"/>
        <end position="288"/>
    </location>
</feature>
<gene>
    <name evidence="6" type="ORF">J2753_002565</name>
</gene>
<accession>A0A8T4H352</accession>
<evidence type="ECO:0000259" key="5">
    <source>
        <dbReference type="Pfam" id="PF26238"/>
    </source>
</evidence>
<dbReference type="InterPro" id="IPR058675">
    <property type="entry name" value="DUF8054_C"/>
</dbReference>
<feature type="domain" description="DUF8054" evidence="3">
    <location>
        <begin position="9"/>
        <end position="86"/>
    </location>
</feature>
<evidence type="ECO:0000259" key="4">
    <source>
        <dbReference type="Pfam" id="PF26237"/>
    </source>
</evidence>
<evidence type="ECO:0000259" key="3">
    <source>
        <dbReference type="Pfam" id="PF26236"/>
    </source>
</evidence>
<sequence length="291" mass="32109">MKIEENSWLYQPEYTGENRCEPCTILNLVLAALFSSAIVRKSRIGGAIALGVSIFLIYARGYLVPGTPELTKKYLPPEVLQWFGKDPQPPTSHGLGSEHGETSEEDASSKRSTADETVPSKELDPQEVLLQESIVEPCEEQDDLCLTDEFQSEWYSRLDTLAEKDLQPEDIIPLYQFDVSEEDIEVTNHGSAWTLHVGSSIVGRWPSEQALIADVAAAEVLSEWSNLWGLLSSDQKGQLLNALRLFLGTCPGEDGSVSLNQETVESCCSSHEVVTVSCDETGDRLFEQPLG</sequence>
<dbReference type="Pfam" id="PF26237">
    <property type="entry name" value="DUF8054_C"/>
    <property type="match status" value="1"/>
</dbReference>
<evidence type="ECO:0000313" key="7">
    <source>
        <dbReference type="Proteomes" id="UP000823736"/>
    </source>
</evidence>
<name>A0A8T4H352_9EURY</name>